<keyword evidence="4" id="KW-1185">Reference proteome</keyword>
<evidence type="ECO:0000256" key="2">
    <source>
        <dbReference type="SAM" id="SignalP"/>
    </source>
</evidence>
<dbReference type="InterPro" id="IPR006311">
    <property type="entry name" value="TAT_signal"/>
</dbReference>
<dbReference type="PANTHER" id="PTHR42928:SF5">
    <property type="entry name" value="BLR1237 PROTEIN"/>
    <property type="match status" value="1"/>
</dbReference>
<dbReference type="PROSITE" id="PS51318">
    <property type="entry name" value="TAT"/>
    <property type="match status" value="1"/>
</dbReference>
<dbReference type="Gene3D" id="3.40.190.10">
    <property type="entry name" value="Periplasmic binding protein-like II"/>
    <property type="match status" value="1"/>
</dbReference>
<dbReference type="Pfam" id="PF03401">
    <property type="entry name" value="TctC"/>
    <property type="match status" value="1"/>
</dbReference>
<dbReference type="SUPFAM" id="SSF53850">
    <property type="entry name" value="Periplasmic binding protein-like II"/>
    <property type="match status" value="1"/>
</dbReference>
<reference evidence="3 4" key="1">
    <citation type="submission" date="2018-08" db="EMBL/GenBank/DDBJ databases">
        <title>Comamonas testosteroni strain SWCO2.</title>
        <authorList>
            <person name="Jiang N."/>
            <person name="Zhang X.Z."/>
        </authorList>
    </citation>
    <scope>NUCLEOTIDE SEQUENCE [LARGE SCALE GENOMIC DNA]</scope>
    <source>
        <strain evidence="3 4">SWCO2</strain>
    </source>
</reference>
<proteinExistence type="inferred from homology"/>
<comment type="similarity">
    <text evidence="1">Belongs to the UPF0065 (bug) family.</text>
</comment>
<dbReference type="InterPro" id="IPR042100">
    <property type="entry name" value="Bug_dom1"/>
</dbReference>
<organism evidence="3 4">
    <name type="scientific">Comamonas testosteroni</name>
    <name type="common">Pseudomonas testosteroni</name>
    <dbReference type="NCBI Taxonomy" id="285"/>
    <lineage>
        <taxon>Bacteria</taxon>
        <taxon>Pseudomonadati</taxon>
        <taxon>Pseudomonadota</taxon>
        <taxon>Betaproteobacteria</taxon>
        <taxon>Burkholderiales</taxon>
        <taxon>Comamonadaceae</taxon>
        <taxon>Comamonas</taxon>
    </lineage>
</organism>
<protein>
    <submittedName>
        <fullName evidence="3">Tripartite tricarboxylate transporter substrate binding protein</fullName>
    </submittedName>
</protein>
<name>A0A373FPF9_COMTE</name>
<feature type="signal peptide" evidence="2">
    <location>
        <begin position="1"/>
        <end position="30"/>
    </location>
</feature>
<feature type="chain" id="PRO_5016753861" evidence="2">
    <location>
        <begin position="31"/>
        <end position="340"/>
    </location>
</feature>
<comment type="caution">
    <text evidence="3">The sequence shown here is derived from an EMBL/GenBank/DDBJ whole genome shotgun (WGS) entry which is preliminary data.</text>
</comment>
<dbReference type="PIRSF" id="PIRSF017082">
    <property type="entry name" value="YflP"/>
    <property type="match status" value="1"/>
</dbReference>
<keyword evidence="2" id="KW-0732">Signal</keyword>
<dbReference type="InterPro" id="IPR005064">
    <property type="entry name" value="BUG"/>
</dbReference>
<evidence type="ECO:0000313" key="4">
    <source>
        <dbReference type="Proteomes" id="UP000261948"/>
    </source>
</evidence>
<dbReference type="PANTHER" id="PTHR42928">
    <property type="entry name" value="TRICARBOXYLATE-BINDING PROTEIN"/>
    <property type="match status" value="1"/>
</dbReference>
<gene>
    <name evidence="3" type="ORF">DZC30_05930</name>
</gene>
<evidence type="ECO:0000313" key="3">
    <source>
        <dbReference type="EMBL" id="RGE46054.1"/>
    </source>
</evidence>
<evidence type="ECO:0000256" key="1">
    <source>
        <dbReference type="ARBA" id="ARBA00006987"/>
    </source>
</evidence>
<dbReference type="Gene3D" id="3.40.190.150">
    <property type="entry name" value="Bordetella uptake gene, domain 1"/>
    <property type="match status" value="1"/>
</dbReference>
<dbReference type="OrthoDB" id="8678477at2"/>
<dbReference type="EMBL" id="QURR01000005">
    <property type="protein sequence ID" value="RGE46054.1"/>
    <property type="molecule type" value="Genomic_DNA"/>
</dbReference>
<dbReference type="Proteomes" id="UP000261948">
    <property type="component" value="Unassembled WGS sequence"/>
</dbReference>
<dbReference type="AlphaFoldDB" id="A0A373FPF9"/>
<accession>A0A373FPF9</accession>
<sequence length="340" mass="36456">MDVAPSLSRRQLLSLAAASATTLIAAPVYAQRTTGGFTTNSSKTANELTLVVPYTAGGPLDRASRRIVQETSSLGSIQVLNVTGGGGATGAAMVARAGAREPMLLMGAVATHATLPWLNPQLPYDPLRDFQPLTLVARMPHVLIMRSELALQWRIYTPDDLLRFMAKNRQPLRYASAGVGSIGHIAGKLFQTLTRVPLQHLPFAGAQPALSALLEGTADLMFDNVASALPHVRAGRLKAIGVTSTTALPMLPGVPVLSDSVRGLALTTWFGLFSTAGVSDAQAARWANAFAQTLKKPTVQQYFDAMGVIREDLRLRDFAQLVQADHRFYGQFLKNSQLTP</sequence>